<evidence type="ECO:0000313" key="7">
    <source>
        <dbReference type="EMBL" id="OGG12767.1"/>
    </source>
</evidence>
<dbReference type="PROSITE" id="PS00745">
    <property type="entry name" value="RF_PROK_I"/>
    <property type="match status" value="1"/>
</dbReference>
<evidence type="ECO:0000256" key="4">
    <source>
        <dbReference type="HAMAP-Rule" id="MF_00094"/>
    </source>
</evidence>
<protein>
    <recommendedName>
        <fullName evidence="4 5">Peptide chain release factor 2</fullName>
        <shortName evidence="4">RF-2</shortName>
    </recommendedName>
</protein>
<dbReference type="STRING" id="1798382.A3D77_06950"/>
<dbReference type="Gene3D" id="1.20.58.410">
    <property type="entry name" value="Release factor"/>
    <property type="match status" value="1"/>
</dbReference>
<dbReference type="PANTHER" id="PTHR43116:SF3">
    <property type="entry name" value="CLASS I PEPTIDE CHAIN RELEASE FACTOR"/>
    <property type="match status" value="1"/>
</dbReference>
<feature type="domain" description="Prokaryotic-type class I peptide chain release factors" evidence="6">
    <location>
        <begin position="214"/>
        <end position="230"/>
    </location>
</feature>
<reference evidence="7 8" key="1">
    <citation type="journal article" date="2016" name="Nat. Commun.">
        <title>Thousands of microbial genomes shed light on interconnected biogeochemical processes in an aquifer system.</title>
        <authorList>
            <person name="Anantharaman K."/>
            <person name="Brown C.T."/>
            <person name="Hug L.A."/>
            <person name="Sharon I."/>
            <person name="Castelle C.J."/>
            <person name="Probst A.J."/>
            <person name="Thomas B.C."/>
            <person name="Singh A."/>
            <person name="Wilkins M.J."/>
            <person name="Karaoz U."/>
            <person name="Brodie E.L."/>
            <person name="Williams K.H."/>
            <person name="Hubbard S.S."/>
            <person name="Banfield J.F."/>
        </authorList>
    </citation>
    <scope>NUCLEOTIDE SEQUENCE [LARGE SCALE GENOMIC DNA]</scope>
</reference>
<gene>
    <name evidence="4" type="primary">prfB</name>
    <name evidence="7" type="ORF">A3D77_06950</name>
</gene>
<dbReference type="SMART" id="SM00937">
    <property type="entry name" value="PCRF"/>
    <property type="match status" value="1"/>
</dbReference>
<comment type="function">
    <text evidence="4">Peptide chain release factor 2 directs the termination of translation in response to the peptide chain termination codons UGA and UAA.</text>
</comment>
<comment type="subcellular location">
    <subcellularLocation>
        <location evidence="4">Cytoplasm</location>
    </subcellularLocation>
</comment>
<dbReference type="Proteomes" id="UP000176923">
    <property type="component" value="Unassembled WGS sequence"/>
</dbReference>
<dbReference type="InterPro" id="IPR004374">
    <property type="entry name" value="PrfB"/>
</dbReference>
<dbReference type="Gene3D" id="3.30.70.1660">
    <property type="match status" value="1"/>
</dbReference>
<dbReference type="AlphaFoldDB" id="A0A1F5ZKZ1"/>
<dbReference type="SUPFAM" id="SSF75620">
    <property type="entry name" value="Release factor"/>
    <property type="match status" value="1"/>
</dbReference>
<dbReference type="InterPro" id="IPR045853">
    <property type="entry name" value="Pep_chain_release_fac_I_sf"/>
</dbReference>
<name>A0A1F5ZKZ1_9BACT</name>
<keyword evidence="2 4" id="KW-0488">Methylation</keyword>
<dbReference type="EMBL" id="MFJL01000041">
    <property type="protein sequence ID" value="OGG12767.1"/>
    <property type="molecule type" value="Genomic_DNA"/>
</dbReference>
<organism evidence="7 8">
    <name type="scientific">Candidatus Gottesmanbacteria bacterium RIFCSPHIGHO2_02_FULL_39_11</name>
    <dbReference type="NCBI Taxonomy" id="1798382"/>
    <lineage>
        <taxon>Bacteria</taxon>
        <taxon>Candidatus Gottesmaniibacteriota</taxon>
    </lineage>
</organism>
<evidence type="ECO:0000256" key="1">
    <source>
        <dbReference type="ARBA" id="ARBA00010835"/>
    </source>
</evidence>
<comment type="caution">
    <text evidence="7">The sequence shown here is derived from an EMBL/GenBank/DDBJ whole genome shotgun (WGS) entry which is preliminary data.</text>
</comment>
<comment type="PTM">
    <text evidence="4">Methylated by PrmC. Methylation increases the termination efficiency of RF2.</text>
</comment>
<dbReference type="Gene3D" id="3.30.160.20">
    <property type="match status" value="1"/>
</dbReference>
<feature type="modified residue" description="N5-methylglutamine" evidence="4">
    <location>
        <position position="221"/>
    </location>
</feature>
<dbReference type="GO" id="GO:0016149">
    <property type="term" value="F:translation release factor activity, codon specific"/>
    <property type="evidence" value="ECO:0007669"/>
    <property type="project" value="UniProtKB-UniRule"/>
</dbReference>
<evidence type="ECO:0000256" key="3">
    <source>
        <dbReference type="ARBA" id="ARBA00022917"/>
    </source>
</evidence>
<keyword evidence="3 4" id="KW-0648">Protein biosynthesis</keyword>
<accession>A0A1F5ZKZ1</accession>
<evidence type="ECO:0000313" key="8">
    <source>
        <dbReference type="Proteomes" id="UP000176923"/>
    </source>
</evidence>
<dbReference type="NCBIfam" id="TIGR00020">
    <property type="entry name" value="prfB"/>
    <property type="match status" value="1"/>
</dbReference>
<dbReference type="Pfam" id="PF00472">
    <property type="entry name" value="RF-1"/>
    <property type="match status" value="1"/>
</dbReference>
<dbReference type="PANTHER" id="PTHR43116">
    <property type="entry name" value="PEPTIDE CHAIN RELEASE FACTOR 2"/>
    <property type="match status" value="1"/>
</dbReference>
<dbReference type="GO" id="GO:0005737">
    <property type="term" value="C:cytoplasm"/>
    <property type="evidence" value="ECO:0007669"/>
    <property type="project" value="UniProtKB-SubCell"/>
</dbReference>
<comment type="similarity">
    <text evidence="1 4">Belongs to the prokaryotic/mitochondrial release factor family.</text>
</comment>
<sequence>MEELKKRLTELTSKLDIPGKKKKVEEIETQSSDPAFWQEQEKSTRIMKELSRLNKQIKQIENLEILIELGDFKEAESQIGQLEFDLYFSGPHDELGCILSIHAGQGGTEAMDWASMLFRMYLRFCEIQGWKYEMVDEVAGDEAGIKSAVLSIDEPLAYGYLKAERGVHRLVRQSPFNADKLRQTSFALIEVLPIFEDTEEVEIKDGDVEWEFFRSGGKGGQNVNKVATAVRLKHKATGLIVECQEQRYQGQNRETALKILRGKLWQMMEEQKVKDISELKGEHKMASWGNQIRSYVLHPYHLVKDLRTGYETSDTKSVLDGNIEPFILAYLKKFSSGV</sequence>
<evidence type="ECO:0000256" key="5">
    <source>
        <dbReference type="NCBIfam" id="TIGR00020"/>
    </source>
</evidence>
<dbReference type="InterPro" id="IPR000352">
    <property type="entry name" value="Pep_chain_release_fac_I"/>
</dbReference>
<evidence type="ECO:0000256" key="2">
    <source>
        <dbReference type="ARBA" id="ARBA00022481"/>
    </source>
</evidence>
<proteinExistence type="inferred from homology"/>
<dbReference type="Pfam" id="PF03462">
    <property type="entry name" value="PCRF"/>
    <property type="match status" value="1"/>
</dbReference>
<evidence type="ECO:0000259" key="6">
    <source>
        <dbReference type="PROSITE" id="PS00745"/>
    </source>
</evidence>
<dbReference type="InterPro" id="IPR005139">
    <property type="entry name" value="PCRF"/>
</dbReference>
<dbReference type="HAMAP" id="MF_00094">
    <property type="entry name" value="Rel_fac_2"/>
    <property type="match status" value="1"/>
</dbReference>
<keyword evidence="4" id="KW-0963">Cytoplasm</keyword>